<evidence type="ECO:0000259" key="3">
    <source>
        <dbReference type="PROSITE" id="PS51352"/>
    </source>
</evidence>
<dbReference type="PANTHER" id="PTHR45672">
    <property type="entry name" value="PROTEIN DISULFIDE-ISOMERASE C17H9.14C-RELATED"/>
    <property type="match status" value="1"/>
</dbReference>
<sequence>MNLRLKWVLSFFLWATAHAIADDYWNVENGELLRQIDFEGLLKLEQANQEFFVYIYMKDCGICEKVKPMLLEALAKYKEETDDEFVIYAIDNVRYGERIDKETAYWKQTEGVPFFGMFKGGKKLFEIDPRSTDSFLKFFHNPVAPYVPPPEPEWSSLPSSKDISFLEEKGFDAFVGSKSEVFLMVFKTRCGACTAVKPNFEEVATKLSSEKPEITLAALEMTKGNAIINRYNVQAYPTFLYFSGGKFQYEYHGGYKADKLESFCRNPSFIEKPKADLGFTVETNVTILDASADKFLADNEGVLVMVHTSWCGHCKRMKPDYIRASDELFAQGSKQRLAAIEGDKFRDWLEPYGVTGFPTLLYFEKGQFKMKYSGGRTKTAILKFMKNPQEQKEKVLTDEILESLPDTIPALKKDTFDDYVEENPRVVVYFYAPWCGVCKGSKTAFYEAYEMADEEDLDVKFAVYNADPKDDPAEMLFAKEFGIKSYPTVWFFEEGEQKYKFNAQSDMDSFLRFAREPHLRGRVNTVDSDPKWISADGNMYIEILTDETYEEFVAENEEVFIFWVAEGCIRCYEIVQPEFVILAETLATLKPSFKLAVIDGSEYKDFRMQKKIDSYPTLEYFKRGVFQYLYENHQTGPDMLNFARNPTKAGAEKPKRYVWELDESRDSGNVVHVNKDTFPVEIQKVKYGLLMLHAGGFEIMDQAYDTMTAVSKELAANSDLKFFACDCGRGKDWGKLCHTEGIHRWPDFRFYVDGESEDEFDGGNFQPADFINFINSKLPSSKDEL</sequence>
<evidence type="ECO:0000313" key="5">
    <source>
        <dbReference type="Proteomes" id="UP001158576"/>
    </source>
</evidence>
<gene>
    <name evidence="4" type="ORF">OKIOD_LOCUS3315</name>
</gene>
<feature type="domain" description="Thioredoxin" evidence="3">
    <location>
        <begin position="390"/>
        <end position="519"/>
    </location>
</feature>
<dbReference type="SUPFAM" id="SSF52833">
    <property type="entry name" value="Thioredoxin-like"/>
    <property type="match status" value="6"/>
</dbReference>
<name>A0ABN7S3H5_OIKDI</name>
<dbReference type="InterPro" id="IPR036249">
    <property type="entry name" value="Thioredoxin-like_sf"/>
</dbReference>
<dbReference type="CDD" id="cd02961">
    <property type="entry name" value="PDI_a_family"/>
    <property type="match status" value="3"/>
</dbReference>
<dbReference type="PANTHER" id="PTHR45672:SF11">
    <property type="entry name" value="PROTEIN DISULFIDE-ISOMERASE C17H9.14C"/>
    <property type="match status" value="1"/>
</dbReference>
<proteinExistence type="inferred from homology"/>
<dbReference type="CDD" id="cd02947">
    <property type="entry name" value="TRX_family"/>
    <property type="match status" value="1"/>
</dbReference>
<dbReference type="Gene3D" id="3.40.30.10">
    <property type="entry name" value="Glutaredoxin"/>
    <property type="match status" value="6"/>
</dbReference>
<evidence type="ECO:0000313" key="4">
    <source>
        <dbReference type="EMBL" id="CAG5088162.1"/>
    </source>
</evidence>
<comment type="similarity">
    <text evidence="1">Belongs to the protein disulfide isomerase family.</text>
</comment>
<dbReference type="InterPro" id="IPR017937">
    <property type="entry name" value="Thioredoxin_CS"/>
</dbReference>
<dbReference type="Proteomes" id="UP001158576">
    <property type="component" value="Chromosome PAR"/>
</dbReference>
<feature type="signal peptide" evidence="2">
    <location>
        <begin position="1"/>
        <end position="19"/>
    </location>
</feature>
<dbReference type="InterPro" id="IPR051063">
    <property type="entry name" value="PDI"/>
</dbReference>
<feature type="domain" description="Thioredoxin" evidence="3">
    <location>
        <begin position="266"/>
        <end position="386"/>
    </location>
</feature>
<dbReference type="PROSITE" id="PS51352">
    <property type="entry name" value="THIOREDOXIN_2"/>
    <property type="match status" value="2"/>
</dbReference>
<dbReference type="Pfam" id="PF00085">
    <property type="entry name" value="Thioredoxin"/>
    <property type="match status" value="4"/>
</dbReference>
<evidence type="ECO:0000256" key="2">
    <source>
        <dbReference type="SAM" id="SignalP"/>
    </source>
</evidence>
<feature type="chain" id="PRO_5046729831" evidence="2">
    <location>
        <begin position="20"/>
        <end position="785"/>
    </location>
</feature>
<keyword evidence="5" id="KW-1185">Reference proteome</keyword>
<keyword evidence="2" id="KW-0732">Signal</keyword>
<organism evidence="4 5">
    <name type="scientific">Oikopleura dioica</name>
    <name type="common">Tunicate</name>
    <dbReference type="NCBI Taxonomy" id="34765"/>
    <lineage>
        <taxon>Eukaryota</taxon>
        <taxon>Metazoa</taxon>
        <taxon>Chordata</taxon>
        <taxon>Tunicata</taxon>
        <taxon>Appendicularia</taxon>
        <taxon>Copelata</taxon>
        <taxon>Oikopleuridae</taxon>
        <taxon>Oikopleura</taxon>
    </lineage>
</organism>
<dbReference type="InterPro" id="IPR013766">
    <property type="entry name" value="Thioredoxin_domain"/>
</dbReference>
<reference evidence="4 5" key="1">
    <citation type="submission" date="2021-04" db="EMBL/GenBank/DDBJ databases">
        <authorList>
            <person name="Bliznina A."/>
        </authorList>
    </citation>
    <scope>NUCLEOTIDE SEQUENCE [LARGE SCALE GENOMIC DNA]</scope>
</reference>
<protein>
    <submittedName>
        <fullName evidence="4">Oidioi.mRNA.OKI2018_I69.PAR.g11757.t1.cds</fullName>
    </submittedName>
</protein>
<accession>A0ABN7S3H5</accession>
<dbReference type="EMBL" id="OU015568">
    <property type="protein sequence ID" value="CAG5088162.1"/>
    <property type="molecule type" value="Genomic_DNA"/>
</dbReference>
<evidence type="ECO:0000256" key="1">
    <source>
        <dbReference type="ARBA" id="ARBA00006347"/>
    </source>
</evidence>
<dbReference type="PROSITE" id="PS00194">
    <property type="entry name" value="THIOREDOXIN_1"/>
    <property type="match status" value="1"/>
</dbReference>